<dbReference type="EMBL" id="CP008746">
    <property type="protein sequence ID" value="AKJ37783.1"/>
    <property type="molecule type" value="Genomic_DNA"/>
</dbReference>
<sequence>MKNYIIIIILGILFTVLTRIALAENTKTYDAETFRQALELD</sequence>
<reference evidence="1 2" key="2">
    <citation type="journal article" date="2015" name="Stand. Genomic Sci.">
        <title>The complete genome sequence of the rumen methanogen Methanosarcina barkeri CM1.</title>
        <authorList>
            <person name="Lambie S.C."/>
            <person name="Kelly W.J."/>
            <person name="Leahy S.C."/>
            <person name="Li D."/>
            <person name="Reilly K."/>
            <person name="McAllister T.A."/>
            <person name="Valle E.R."/>
            <person name="Attwood G.T."/>
            <person name="Altermann E."/>
        </authorList>
    </citation>
    <scope>NUCLEOTIDE SEQUENCE [LARGE SCALE GENOMIC DNA]</scope>
    <source>
        <strain evidence="1 2">CM1</strain>
    </source>
</reference>
<organism evidence="1 2">
    <name type="scientific">Methanosarcina barkeri CM1</name>
    <dbReference type="NCBI Taxonomy" id="796385"/>
    <lineage>
        <taxon>Archaea</taxon>
        <taxon>Methanobacteriati</taxon>
        <taxon>Methanobacteriota</taxon>
        <taxon>Stenosarchaea group</taxon>
        <taxon>Methanomicrobia</taxon>
        <taxon>Methanosarcinales</taxon>
        <taxon>Methanosarcinaceae</taxon>
        <taxon>Methanosarcina</taxon>
    </lineage>
</organism>
<dbReference type="AlphaFoldDB" id="A0A0G3CD37"/>
<protein>
    <submittedName>
        <fullName evidence="1">Uncharacterized protein</fullName>
    </submittedName>
</protein>
<name>A0A0G3CD37_METBA</name>
<accession>A0A0G3CD37</accession>
<gene>
    <name evidence="1" type="ORF">MCM1_0694</name>
</gene>
<proteinExistence type="predicted"/>
<dbReference type="PATRIC" id="fig|796385.3.peg.864"/>
<reference evidence="2" key="1">
    <citation type="submission" date="2014-06" db="EMBL/GenBank/DDBJ databases">
        <title>The complete genome sequence of Methanosarcina barkeri CM1.</title>
        <authorList>
            <consortium name="Pastoral Greenhouse Gas Research Consortium"/>
            <person name="Lambie S.C."/>
            <person name="Leahy S.C."/>
            <person name="Kelly W.J."/>
            <person name="Li D."/>
            <person name="Reilly K."/>
            <person name="Attwood G.T."/>
            <person name="Altermann E."/>
        </authorList>
    </citation>
    <scope>NUCLEOTIDE SEQUENCE [LARGE SCALE GENOMIC DNA]</scope>
    <source>
        <strain evidence="2">CM1</strain>
    </source>
</reference>
<evidence type="ECO:0000313" key="2">
    <source>
        <dbReference type="Proteomes" id="UP000035331"/>
    </source>
</evidence>
<evidence type="ECO:0000313" key="1">
    <source>
        <dbReference type="EMBL" id="AKJ37783.1"/>
    </source>
</evidence>
<dbReference type="Proteomes" id="UP000035331">
    <property type="component" value="Chromosome"/>
</dbReference>